<sequence>MPQVRRLKVYATRVPWAAAHELVQQLKDRQDARLRKESWRSRHGLRFWSACPSPPFSSPSCTAQERSEQEECLPDRLQLDELSVRFQGSDLHHALTFYELVSPRGRNYLDEITVLDDQTFHAVRAVLGSRLRVWSCFPEKLQWPQLRSLKLGGFLYDTSFTRSLSLVPNLVELELQGSANTNLDVDVIITPLCEQAPIGRTLRRLSVGGCPAPRRNLLELQLEKMRHLAISVGPLDNASAAGDSTEAASAQAQRGAQAHWTAQQPRCAVSVAKQMELLRWKELEMTQEPLDLLGDLNNAAQKLTL</sequence>
<reference evidence="1 2" key="1">
    <citation type="submission" date="2014-05" db="EMBL/GenBank/DDBJ databases">
        <title>Draft genome sequence of a rare smut relative, Tilletiaria anomala UBC 951.</title>
        <authorList>
            <consortium name="DOE Joint Genome Institute"/>
            <person name="Toome M."/>
            <person name="Kuo A."/>
            <person name="Henrissat B."/>
            <person name="Lipzen A."/>
            <person name="Tritt A."/>
            <person name="Yoshinaga Y."/>
            <person name="Zane M."/>
            <person name="Barry K."/>
            <person name="Grigoriev I.V."/>
            <person name="Spatafora J.W."/>
            <person name="Aimea M.C."/>
        </authorList>
    </citation>
    <scope>NUCLEOTIDE SEQUENCE [LARGE SCALE GENOMIC DNA]</scope>
    <source>
        <strain evidence="1 2">UBC 951</strain>
    </source>
</reference>
<dbReference type="EMBL" id="JMSN01000113">
    <property type="protein sequence ID" value="KDN38789.1"/>
    <property type="molecule type" value="Genomic_DNA"/>
</dbReference>
<organism evidence="1 2">
    <name type="scientific">Tilletiaria anomala (strain ATCC 24038 / CBS 436.72 / UBC 951)</name>
    <dbReference type="NCBI Taxonomy" id="1037660"/>
    <lineage>
        <taxon>Eukaryota</taxon>
        <taxon>Fungi</taxon>
        <taxon>Dikarya</taxon>
        <taxon>Basidiomycota</taxon>
        <taxon>Ustilaginomycotina</taxon>
        <taxon>Exobasidiomycetes</taxon>
        <taxon>Georgefischeriales</taxon>
        <taxon>Tilletiariaceae</taxon>
        <taxon>Tilletiaria</taxon>
    </lineage>
</organism>
<dbReference type="Proteomes" id="UP000027361">
    <property type="component" value="Unassembled WGS sequence"/>
</dbReference>
<gene>
    <name evidence="1" type="ORF">K437DRAFT_270468</name>
</gene>
<dbReference type="InParanoid" id="A0A066VJ85"/>
<dbReference type="AlphaFoldDB" id="A0A066VJ85"/>
<comment type="caution">
    <text evidence="1">The sequence shown here is derived from an EMBL/GenBank/DDBJ whole genome shotgun (WGS) entry which is preliminary data.</text>
</comment>
<keyword evidence="2" id="KW-1185">Reference proteome</keyword>
<accession>A0A066VJ85</accession>
<proteinExistence type="predicted"/>
<protein>
    <submittedName>
        <fullName evidence="1">Uncharacterized protein</fullName>
    </submittedName>
</protein>
<dbReference type="GeneID" id="25266178"/>
<name>A0A066VJ85_TILAU</name>
<evidence type="ECO:0000313" key="1">
    <source>
        <dbReference type="EMBL" id="KDN38789.1"/>
    </source>
</evidence>
<evidence type="ECO:0000313" key="2">
    <source>
        <dbReference type="Proteomes" id="UP000027361"/>
    </source>
</evidence>
<dbReference type="Gene3D" id="3.80.10.10">
    <property type="entry name" value="Ribonuclease Inhibitor"/>
    <property type="match status" value="1"/>
</dbReference>
<dbReference type="HOGENOM" id="CLU_912711_0_0_1"/>
<dbReference type="RefSeq" id="XP_013240831.1">
    <property type="nucleotide sequence ID" value="XM_013385377.1"/>
</dbReference>
<dbReference type="InterPro" id="IPR032675">
    <property type="entry name" value="LRR_dom_sf"/>
</dbReference>